<evidence type="ECO:0000256" key="2">
    <source>
        <dbReference type="ARBA" id="ARBA00023239"/>
    </source>
</evidence>
<dbReference type="GO" id="GO:0005737">
    <property type="term" value="C:cytoplasm"/>
    <property type="evidence" value="ECO:0007669"/>
    <property type="project" value="TreeGrafter"/>
</dbReference>
<keyword evidence="2" id="KW-0456">Lyase</keyword>
<evidence type="ECO:0000256" key="1">
    <source>
        <dbReference type="ARBA" id="ARBA00010211"/>
    </source>
</evidence>
<evidence type="ECO:0000313" key="4">
    <source>
        <dbReference type="EMBL" id="KAH6695509.1"/>
    </source>
</evidence>
<comment type="similarity">
    <text evidence="1">Belongs to the FAH family.</text>
</comment>
<dbReference type="PANTHER" id="PTHR30143">
    <property type="entry name" value="ACID HYDRATASE"/>
    <property type="match status" value="1"/>
</dbReference>
<dbReference type="InterPro" id="IPR011234">
    <property type="entry name" value="Fumarylacetoacetase-like_C"/>
</dbReference>
<dbReference type="SUPFAM" id="SSF56529">
    <property type="entry name" value="FAH"/>
    <property type="match status" value="1"/>
</dbReference>
<organism evidence="4 5">
    <name type="scientific">Plectosphaerella plurivora</name>
    <dbReference type="NCBI Taxonomy" id="936078"/>
    <lineage>
        <taxon>Eukaryota</taxon>
        <taxon>Fungi</taxon>
        <taxon>Dikarya</taxon>
        <taxon>Ascomycota</taxon>
        <taxon>Pezizomycotina</taxon>
        <taxon>Sordariomycetes</taxon>
        <taxon>Hypocreomycetidae</taxon>
        <taxon>Glomerellales</taxon>
        <taxon>Plectosphaerellaceae</taxon>
        <taxon>Plectosphaerella</taxon>
    </lineage>
</organism>
<comment type="caution">
    <text evidence="4">The sequence shown here is derived from an EMBL/GenBank/DDBJ whole genome shotgun (WGS) entry which is preliminary data.</text>
</comment>
<dbReference type="EMBL" id="JAGSXJ010000002">
    <property type="protein sequence ID" value="KAH6695509.1"/>
    <property type="molecule type" value="Genomic_DNA"/>
</dbReference>
<dbReference type="Gene3D" id="3.90.850.10">
    <property type="entry name" value="Fumarylacetoacetase-like, C-terminal domain"/>
    <property type="match status" value="1"/>
</dbReference>
<feature type="domain" description="Fumarylacetoacetase-like C-terminal" evidence="3">
    <location>
        <begin position="94"/>
        <end position="229"/>
    </location>
</feature>
<dbReference type="Proteomes" id="UP000770015">
    <property type="component" value="Unassembled WGS sequence"/>
</dbReference>
<accession>A0A9P9AGE1</accession>
<keyword evidence="5" id="KW-1185">Reference proteome</keyword>
<protein>
    <recommendedName>
        <fullName evidence="3">Fumarylacetoacetase-like C-terminal domain-containing protein</fullName>
    </recommendedName>
</protein>
<dbReference type="AlphaFoldDB" id="A0A9P9AGE1"/>
<dbReference type="PANTHER" id="PTHR30143:SF0">
    <property type="entry name" value="2-KETO-4-PENTENOATE HYDRATASE"/>
    <property type="match status" value="1"/>
</dbReference>
<dbReference type="Pfam" id="PF01557">
    <property type="entry name" value="FAA_hydrolase"/>
    <property type="match status" value="1"/>
</dbReference>
<proteinExistence type="inferred from homology"/>
<dbReference type="OrthoDB" id="5181251at2759"/>
<name>A0A9P9AGE1_9PEZI</name>
<gene>
    <name evidence="4" type="ORF">F5X68DRAFT_198515</name>
</gene>
<evidence type="ECO:0000259" key="3">
    <source>
        <dbReference type="Pfam" id="PF01557"/>
    </source>
</evidence>
<sequence length="255" mass="26636">MSNPSEAEVIQLLADAQRAGGKPTVDPAKLAHLNLDAAYRVSLGQQDLFGEKVALYKTAVRTDGSPGVASPIWASRVGQSGPEYVFPAHLDVKGLEFEVGVVLSQDIEGHDDLDEDAIEAAVDHYFLGIEVVGTRLAPTANGEKPSPAQSLADHNSALGYVFGGRYTKGRDVSGMKVTLEIDGKEIDRKPAVPGCGTVLASVVAYAKAQHPGLPLKAGTVITTGALSGCVLLPEGAKGLVVGRLGDEEPVKFTLQ</sequence>
<dbReference type="GO" id="GO:0008684">
    <property type="term" value="F:2-oxopent-4-enoate hydratase activity"/>
    <property type="evidence" value="ECO:0007669"/>
    <property type="project" value="TreeGrafter"/>
</dbReference>
<reference evidence="4" key="1">
    <citation type="journal article" date="2021" name="Nat. Commun.">
        <title>Genetic determinants of endophytism in the Arabidopsis root mycobiome.</title>
        <authorList>
            <person name="Mesny F."/>
            <person name="Miyauchi S."/>
            <person name="Thiergart T."/>
            <person name="Pickel B."/>
            <person name="Atanasova L."/>
            <person name="Karlsson M."/>
            <person name="Huettel B."/>
            <person name="Barry K.W."/>
            <person name="Haridas S."/>
            <person name="Chen C."/>
            <person name="Bauer D."/>
            <person name="Andreopoulos W."/>
            <person name="Pangilinan J."/>
            <person name="LaButti K."/>
            <person name="Riley R."/>
            <person name="Lipzen A."/>
            <person name="Clum A."/>
            <person name="Drula E."/>
            <person name="Henrissat B."/>
            <person name="Kohler A."/>
            <person name="Grigoriev I.V."/>
            <person name="Martin F.M."/>
            <person name="Hacquard S."/>
        </authorList>
    </citation>
    <scope>NUCLEOTIDE SEQUENCE</scope>
    <source>
        <strain evidence="4">MPI-SDFR-AT-0117</strain>
    </source>
</reference>
<evidence type="ECO:0000313" key="5">
    <source>
        <dbReference type="Proteomes" id="UP000770015"/>
    </source>
</evidence>
<dbReference type="InterPro" id="IPR050772">
    <property type="entry name" value="Hydratase-Decarb/MhpD_sf"/>
</dbReference>
<dbReference type="InterPro" id="IPR036663">
    <property type="entry name" value="Fumarylacetoacetase_C_sf"/>
</dbReference>